<evidence type="ECO:0000256" key="8">
    <source>
        <dbReference type="ARBA" id="ARBA00023136"/>
    </source>
</evidence>
<dbReference type="GO" id="GO:0008289">
    <property type="term" value="F:lipid binding"/>
    <property type="evidence" value="ECO:0007669"/>
    <property type="project" value="UniProtKB-KW"/>
</dbReference>
<dbReference type="InterPro" id="IPR018928">
    <property type="entry name" value="HAP2/GCS1_dom"/>
</dbReference>
<feature type="compositionally biased region" description="Basic and acidic residues" evidence="11">
    <location>
        <begin position="114"/>
        <end position="124"/>
    </location>
</feature>
<dbReference type="PANTHER" id="PTHR31764:SF0">
    <property type="entry name" value="GENERATIVE CELL SPECIFIC-1_HAP2 DOMAIN-CONTAINING PROTEIN"/>
    <property type="match status" value="1"/>
</dbReference>
<keyword evidence="8" id="KW-0472">Membrane</keyword>
<evidence type="ECO:0000313" key="13">
    <source>
        <dbReference type="EMBL" id="JAS48887.1"/>
    </source>
</evidence>
<evidence type="ECO:0000256" key="10">
    <source>
        <dbReference type="ARBA" id="ARBA00023279"/>
    </source>
</evidence>
<keyword evidence="10" id="KW-0278">Fertilization</keyword>
<comment type="subcellular location">
    <subcellularLocation>
        <location evidence="1">Cell membrane</location>
        <topology evidence="1">Single-pass type I membrane protein</topology>
    </subcellularLocation>
</comment>
<dbReference type="InterPro" id="IPR040326">
    <property type="entry name" value="HAP2/GCS1"/>
</dbReference>
<evidence type="ECO:0000256" key="11">
    <source>
        <dbReference type="SAM" id="MobiDB-lite"/>
    </source>
</evidence>
<keyword evidence="3" id="KW-1003">Cell membrane</keyword>
<keyword evidence="9" id="KW-1015">Disulfide bond</keyword>
<protein>
    <recommendedName>
        <fullName evidence="12">Generative cell specific-1/HAP2 domain-containing protein</fullName>
    </recommendedName>
</protein>
<evidence type="ECO:0000259" key="12">
    <source>
        <dbReference type="Pfam" id="PF10699"/>
    </source>
</evidence>
<evidence type="ECO:0000256" key="6">
    <source>
        <dbReference type="ARBA" id="ARBA00022989"/>
    </source>
</evidence>
<evidence type="ECO:0000256" key="3">
    <source>
        <dbReference type="ARBA" id="ARBA00022475"/>
    </source>
</evidence>
<feature type="region of interest" description="Disordered" evidence="11">
    <location>
        <begin position="114"/>
        <end position="183"/>
    </location>
</feature>
<comment type="similarity">
    <text evidence="2">Belongs to the HAP2/GCS1 family.</text>
</comment>
<feature type="domain" description="Generative cell specific-1/HAP2" evidence="12">
    <location>
        <begin position="574"/>
        <end position="876"/>
    </location>
</feature>
<gene>
    <name evidence="13" type="ORF">g.38245</name>
</gene>
<keyword evidence="4" id="KW-0812">Transmembrane</keyword>
<feature type="non-terminal residue" evidence="13">
    <location>
        <position position="888"/>
    </location>
</feature>
<keyword evidence="7" id="KW-0446">Lipid-binding</keyword>
<evidence type="ECO:0000256" key="5">
    <source>
        <dbReference type="ARBA" id="ARBA00022729"/>
    </source>
</evidence>
<dbReference type="Pfam" id="PF10699">
    <property type="entry name" value="HAP2-GCS1"/>
    <property type="match status" value="2"/>
</dbReference>
<dbReference type="GO" id="GO:0007338">
    <property type="term" value="P:single fertilization"/>
    <property type="evidence" value="ECO:0007669"/>
    <property type="project" value="UniProtKB-KW"/>
</dbReference>
<keyword evidence="5" id="KW-0732">Signal</keyword>
<feature type="domain" description="Generative cell specific-1/HAP2" evidence="12">
    <location>
        <begin position="15"/>
        <end position="117"/>
    </location>
</feature>
<name>A0A1B6FFB6_9HEMI</name>
<sequence>MTVHSGGEFYSKSDGFIPVDHVTDGITGKKKRLLNPLMIRLKREKMFQLYDLQLVQAVNAEAKEEVINYENSPNFTGCDTTSSHPTCGFSFFNNKIIQFSEGFCCSCEQIKNDQRQPCDSHSLDTKSLPEQSRLAHHHRNRSSRGLEAVESVLESSVSRNKLEEEEEEEEDETDENSLSLASQSQPLLKRVAEEGNFAFESHLDSGVLENSNDVFINDQSSLGERTDNDGSLSGVISNLSIKRFQFDYSIAPIDLYSTEIPEPGLNLGNEDDIQFTTSSEGGGNSFTNFLSDINSTLSKENLKLLMMNKIKLEKYEETMASTTLSTFPENNEKYNQIRSLNGKQERTKNIAKVFPKPSPREFSLKLINRDSELNIQLVTKGANSFNTSSKHSLVSTEHYDTKTTEKSTNNSFVKFVKLFKQQPPLSQNVSGIRQGNKVNADNKTNGMKSIEKIVQKIIPIISPPFMSSEVGNYSTVQVELKTAEKPTHDVTYELQHNPTTDGFQPATTQYLKNIKNKSVAMNKHLQQSLRKQNKSLDDCEQKHSSELNGPELEIDKTLLHLEDHQSKIIEKRDVCMNDRQIRGGHSCSPVAELPSNADPVTYYESAHCLRFSELWYNVHRLANPRVENSITVKIYAKHKTADKRICWENLTKRLPGRVGTANEILTDDARSIVIWYSADDKVAYSMDCSSDYLLVPQPLPKKCKDPELKTVGSGGPGEYLVLRENEITLDGSECDRAGVNYGAFSRQTHRCQNVAGTCLKNQPLQLWRDDKKAAEEGRSGQHFLNNFISVSDQTILQNVSSGQIVLRAPYYEHYQSHIIIELKADQIDIIADKSEGQITEVYIDATSNKVTIIKVVVTNMGIAVDYFGVDFANCTHPLGPSDFDKPSK</sequence>
<accession>A0A1B6FFB6</accession>
<organism evidence="13">
    <name type="scientific">Cuerna arida</name>
    <dbReference type="NCBI Taxonomy" id="1464854"/>
    <lineage>
        <taxon>Eukaryota</taxon>
        <taxon>Metazoa</taxon>
        <taxon>Ecdysozoa</taxon>
        <taxon>Arthropoda</taxon>
        <taxon>Hexapoda</taxon>
        <taxon>Insecta</taxon>
        <taxon>Pterygota</taxon>
        <taxon>Neoptera</taxon>
        <taxon>Paraneoptera</taxon>
        <taxon>Hemiptera</taxon>
        <taxon>Auchenorrhyncha</taxon>
        <taxon>Membracoidea</taxon>
        <taxon>Cicadellidae</taxon>
        <taxon>Cicadellinae</taxon>
        <taxon>Proconiini</taxon>
        <taxon>Cuerna</taxon>
    </lineage>
</organism>
<evidence type="ECO:0000256" key="2">
    <source>
        <dbReference type="ARBA" id="ARBA00010929"/>
    </source>
</evidence>
<dbReference type="GO" id="GO:0005886">
    <property type="term" value="C:plasma membrane"/>
    <property type="evidence" value="ECO:0007669"/>
    <property type="project" value="UniProtKB-SubCell"/>
</dbReference>
<evidence type="ECO:0000256" key="7">
    <source>
        <dbReference type="ARBA" id="ARBA00023121"/>
    </source>
</evidence>
<evidence type="ECO:0000256" key="1">
    <source>
        <dbReference type="ARBA" id="ARBA00004251"/>
    </source>
</evidence>
<dbReference type="EMBL" id="GECZ01020882">
    <property type="protein sequence ID" value="JAS48887.1"/>
    <property type="molecule type" value="Transcribed_RNA"/>
</dbReference>
<dbReference type="PANTHER" id="PTHR31764">
    <property type="entry name" value="PROTEIN HAPLESS 2"/>
    <property type="match status" value="1"/>
</dbReference>
<evidence type="ECO:0000256" key="4">
    <source>
        <dbReference type="ARBA" id="ARBA00022692"/>
    </source>
</evidence>
<keyword evidence="6" id="KW-1133">Transmembrane helix</keyword>
<dbReference type="AlphaFoldDB" id="A0A1B6FFB6"/>
<feature type="compositionally biased region" description="Acidic residues" evidence="11">
    <location>
        <begin position="163"/>
        <end position="175"/>
    </location>
</feature>
<reference evidence="13" key="1">
    <citation type="submission" date="2015-11" db="EMBL/GenBank/DDBJ databases">
        <title>De novo transcriptome assembly of four potential Pierce s Disease insect vectors from Arizona vineyards.</title>
        <authorList>
            <person name="Tassone E.E."/>
        </authorList>
    </citation>
    <scope>NUCLEOTIDE SEQUENCE</scope>
</reference>
<evidence type="ECO:0000256" key="9">
    <source>
        <dbReference type="ARBA" id="ARBA00023157"/>
    </source>
</evidence>
<proteinExistence type="inferred from homology"/>
<feature type="compositionally biased region" description="Low complexity" evidence="11">
    <location>
        <begin position="146"/>
        <end position="158"/>
    </location>
</feature>